<dbReference type="Proteomes" id="UP000838749">
    <property type="component" value="Unassembled WGS sequence"/>
</dbReference>
<evidence type="ECO:0000313" key="1">
    <source>
        <dbReference type="EMBL" id="CAH1059603.1"/>
    </source>
</evidence>
<accession>A0ABN8FNI9</accession>
<dbReference type="EMBL" id="CAKMAB010000061">
    <property type="protein sequence ID" value="CAH1059603.1"/>
    <property type="molecule type" value="Genomic_DNA"/>
</dbReference>
<sequence>MKVVEIGYPTPLSKIIDKENDNIDVFIELEDGSNITVVVSTPLNLLQQMNNENVNFISASQPDIIVRSLTDENIRQAIDDYANGDAFWLKLLYVVSIEKKVVDMSRVNHFLEEINMLNKELLE</sequence>
<evidence type="ECO:0000313" key="2">
    <source>
        <dbReference type="Proteomes" id="UP000838749"/>
    </source>
</evidence>
<comment type="caution">
    <text evidence="1">The sequence shown here is derived from an EMBL/GenBank/DDBJ whole genome shotgun (WGS) entry which is preliminary data.</text>
</comment>
<dbReference type="RefSeq" id="WP_234541656.1">
    <property type="nucleotide sequence ID" value="NZ_CAKMAB010000061.1"/>
</dbReference>
<keyword evidence="2" id="KW-1185">Reference proteome</keyword>
<proteinExistence type="predicted"/>
<name>A0ABN8FNI9_9BACL</name>
<reference evidence="1" key="1">
    <citation type="submission" date="2021-12" db="EMBL/GenBank/DDBJ databases">
        <authorList>
            <person name="Criscuolo A."/>
        </authorList>
    </citation>
    <scope>NUCLEOTIDE SEQUENCE</scope>
    <source>
        <strain evidence="1">CIP111894</strain>
    </source>
</reference>
<organism evidence="1 2">
    <name type="scientific">Paenibacillus pseudetheri</name>
    <dbReference type="NCBI Taxonomy" id="2897682"/>
    <lineage>
        <taxon>Bacteria</taxon>
        <taxon>Bacillati</taxon>
        <taxon>Bacillota</taxon>
        <taxon>Bacilli</taxon>
        <taxon>Bacillales</taxon>
        <taxon>Paenibacillaceae</taxon>
        <taxon>Paenibacillus</taxon>
    </lineage>
</organism>
<gene>
    <name evidence="1" type="ORF">PAECIP111894_05815</name>
</gene>
<protein>
    <submittedName>
        <fullName evidence="1">Uncharacterized protein</fullName>
    </submittedName>
</protein>